<dbReference type="Pfam" id="PF01590">
    <property type="entry name" value="GAF"/>
    <property type="match status" value="1"/>
</dbReference>
<comment type="caution">
    <text evidence="5">The sequence shown here is derived from an EMBL/GenBank/DDBJ whole genome shotgun (WGS) entry which is preliminary data.</text>
</comment>
<organism evidence="5 6">
    <name type="scientific">Streptomyces longisporoflavus</name>
    <dbReference type="NCBI Taxonomy" id="28044"/>
    <lineage>
        <taxon>Bacteria</taxon>
        <taxon>Bacillati</taxon>
        <taxon>Actinomycetota</taxon>
        <taxon>Actinomycetes</taxon>
        <taxon>Kitasatosporales</taxon>
        <taxon>Streptomycetaceae</taxon>
        <taxon>Streptomyces</taxon>
    </lineage>
</organism>
<feature type="compositionally biased region" description="Polar residues" evidence="3">
    <location>
        <begin position="1"/>
        <end position="17"/>
    </location>
</feature>
<dbReference type="Proteomes" id="UP001610818">
    <property type="component" value="Unassembled WGS sequence"/>
</dbReference>
<dbReference type="InterPro" id="IPR029016">
    <property type="entry name" value="GAF-like_dom_sf"/>
</dbReference>
<protein>
    <submittedName>
        <fullName evidence="5">ANTAR domain-containing protein</fullName>
    </submittedName>
</protein>
<keyword evidence="2" id="KW-0804">Transcription</keyword>
<evidence type="ECO:0000256" key="3">
    <source>
        <dbReference type="SAM" id="MobiDB-lite"/>
    </source>
</evidence>
<keyword evidence="1" id="KW-0805">Transcription regulation</keyword>
<proteinExistence type="predicted"/>
<feature type="region of interest" description="Disordered" evidence="3">
    <location>
        <begin position="1"/>
        <end position="24"/>
    </location>
</feature>
<dbReference type="Gene3D" id="3.30.450.40">
    <property type="match status" value="1"/>
</dbReference>
<dbReference type="InterPro" id="IPR005561">
    <property type="entry name" value="ANTAR"/>
</dbReference>
<evidence type="ECO:0000259" key="4">
    <source>
        <dbReference type="PROSITE" id="PS50921"/>
    </source>
</evidence>
<dbReference type="RefSeq" id="WP_397707864.1">
    <property type="nucleotide sequence ID" value="NZ_JBIRGN010000001.1"/>
</dbReference>
<keyword evidence="6" id="KW-1185">Reference proteome</keyword>
<dbReference type="InterPro" id="IPR003018">
    <property type="entry name" value="GAF"/>
</dbReference>
<evidence type="ECO:0000256" key="2">
    <source>
        <dbReference type="ARBA" id="ARBA00023163"/>
    </source>
</evidence>
<sequence>MPSASSPGDRPSSQQPLSPADETAKWRETAERLREQVTMLEVRARARPRVALAEGILVERYRLANAEAAFSLLRQASQRANIKLHQLAAAVARTPGPGPGARVWLSGRAQHPIPDLAALGAGTLNAANQGEILGAALHRVLTVTGTDMGNVQLVEDGVLRMAKHAGLSRQFTDYFAFVDGNTSCARAAASRHQVTVKEVASAAGFDDDTRRVILSAGSRACHSIPLVDEQDSVLGVISSHHARPLLGFTQAQLKALDATGRTLGNWIKWHQATVLLDALEDLHQLALNAPR</sequence>
<evidence type="ECO:0000313" key="5">
    <source>
        <dbReference type="EMBL" id="MFH8544304.1"/>
    </source>
</evidence>
<dbReference type="Gene3D" id="1.10.10.10">
    <property type="entry name" value="Winged helix-like DNA-binding domain superfamily/Winged helix DNA-binding domain"/>
    <property type="match status" value="1"/>
</dbReference>
<dbReference type="InterPro" id="IPR036388">
    <property type="entry name" value="WH-like_DNA-bd_sf"/>
</dbReference>
<evidence type="ECO:0000313" key="6">
    <source>
        <dbReference type="Proteomes" id="UP001610818"/>
    </source>
</evidence>
<dbReference type="SUPFAM" id="SSF55781">
    <property type="entry name" value="GAF domain-like"/>
    <property type="match status" value="1"/>
</dbReference>
<name>A0ABW7QH63_9ACTN</name>
<dbReference type="PROSITE" id="PS50921">
    <property type="entry name" value="ANTAR"/>
    <property type="match status" value="1"/>
</dbReference>
<dbReference type="SMART" id="SM01012">
    <property type="entry name" value="ANTAR"/>
    <property type="match status" value="1"/>
</dbReference>
<dbReference type="Pfam" id="PF03861">
    <property type="entry name" value="ANTAR"/>
    <property type="match status" value="1"/>
</dbReference>
<feature type="domain" description="ANTAR" evidence="4">
    <location>
        <begin position="30"/>
        <end position="92"/>
    </location>
</feature>
<evidence type="ECO:0000256" key="1">
    <source>
        <dbReference type="ARBA" id="ARBA00023015"/>
    </source>
</evidence>
<accession>A0ABW7QH63</accession>
<gene>
    <name evidence="5" type="ORF">ACH4F9_04740</name>
</gene>
<dbReference type="EMBL" id="JBIRGQ010000001">
    <property type="protein sequence ID" value="MFH8544304.1"/>
    <property type="molecule type" value="Genomic_DNA"/>
</dbReference>
<reference evidence="5 6" key="1">
    <citation type="submission" date="2024-10" db="EMBL/GenBank/DDBJ databases">
        <title>The Natural Products Discovery Center: Release of the First 8490 Sequenced Strains for Exploring Actinobacteria Biosynthetic Diversity.</title>
        <authorList>
            <person name="Kalkreuter E."/>
            <person name="Kautsar S.A."/>
            <person name="Yang D."/>
            <person name="Bader C.D."/>
            <person name="Teijaro C.N."/>
            <person name="Fluegel L."/>
            <person name="Davis C.M."/>
            <person name="Simpson J.R."/>
            <person name="Lauterbach L."/>
            <person name="Steele A.D."/>
            <person name="Gui C."/>
            <person name="Meng S."/>
            <person name="Li G."/>
            <person name="Viehrig K."/>
            <person name="Ye F."/>
            <person name="Su P."/>
            <person name="Kiefer A.F."/>
            <person name="Nichols A."/>
            <person name="Cepeda A.J."/>
            <person name="Yan W."/>
            <person name="Fan B."/>
            <person name="Jiang Y."/>
            <person name="Adhikari A."/>
            <person name="Zheng C.-J."/>
            <person name="Schuster L."/>
            <person name="Cowan T.M."/>
            <person name="Smanski M.J."/>
            <person name="Chevrette M.G."/>
            <person name="De Carvalho L.P.S."/>
            <person name="Shen B."/>
        </authorList>
    </citation>
    <scope>NUCLEOTIDE SEQUENCE [LARGE SCALE GENOMIC DNA]</scope>
    <source>
        <strain evidence="5 6">NPDC017990</strain>
    </source>
</reference>